<dbReference type="AlphaFoldDB" id="A0A919KAK0"/>
<feature type="region of interest" description="Disordered" evidence="1">
    <location>
        <begin position="123"/>
        <end position="167"/>
    </location>
</feature>
<sequence length="167" mass="17303">MAHPIEDSGTVTAGILTVDSAEDVVRHGFAVAQDHGVALHVLLMEQAANVLPTGELTDLIERWAEKYPQVPVTVSVRAGIDAAIVLAAASRRCGLLVLAAPHGARETGVFRAVRRRARCPLSVAKADPGGGGAAGEPGGRAGRQAPDRRGRRTATSSEVHPGRSPVS</sequence>
<evidence type="ECO:0000313" key="2">
    <source>
        <dbReference type="EMBL" id="GIF01765.1"/>
    </source>
</evidence>
<dbReference type="EMBL" id="BOMV01000111">
    <property type="protein sequence ID" value="GIF01765.1"/>
    <property type="molecule type" value="Genomic_DNA"/>
</dbReference>
<gene>
    <name evidence="2" type="ORF">Ari01nite_92290</name>
</gene>
<evidence type="ECO:0000256" key="1">
    <source>
        <dbReference type="SAM" id="MobiDB-lite"/>
    </source>
</evidence>
<comment type="caution">
    <text evidence="2">The sequence shown here is derived from an EMBL/GenBank/DDBJ whole genome shotgun (WGS) entry which is preliminary data.</text>
</comment>
<evidence type="ECO:0000313" key="3">
    <source>
        <dbReference type="Proteomes" id="UP000636960"/>
    </source>
</evidence>
<proteinExistence type="predicted"/>
<name>A0A919KAK0_9ACTN</name>
<protein>
    <recommendedName>
        <fullName evidence="4">UspA domain-containing protein</fullName>
    </recommendedName>
</protein>
<keyword evidence="3" id="KW-1185">Reference proteome</keyword>
<feature type="compositionally biased region" description="Gly residues" evidence="1">
    <location>
        <begin position="128"/>
        <end position="141"/>
    </location>
</feature>
<reference evidence="2" key="1">
    <citation type="submission" date="2021-01" db="EMBL/GenBank/DDBJ databases">
        <title>Whole genome shotgun sequence of Actinoplanes rishiriensis NBRC 108556.</title>
        <authorList>
            <person name="Komaki H."/>
            <person name="Tamura T."/>
        </authorList>
    </citation>
    <scope>NUCLEOTIDE SEQUENCE</scope>
    <source>
        <strain evidence="2">NBRC 108556</strain>
    </source>
</reference>
<dbReference type="Gene3D" id="3.40.50.12370">
    <property type="match status" value="1"/>
</dbReference>
<dbReference type="RefSeq" id="WP_203790653.1">
    <property type="nucleotide sequence ID" value="NZ_BOMV01000111.1"/>
</dbReference>
<dbReference type="SUPFAM" id="SSF52402">
    <property type="entry name" value="Adenine nucleotide alpha hydrolases-like"/>
    <property type="match status" value="1"/>
</dbReference>
<organism evidence="2 3">
    <name type="scientific">Paractinoplanes rishiriensis</name>
    <dbReference type="NCBI Taxonomy" id="1050105"/>
    <lineage>
        <taxon>Bacteria</taxon>
        <taxon>Bacillati</taxon>
        <taxon>Actinomycetota</taxon>
        <taxon>Actinomycetes</taxon>
        <taxon>Micromonosporales</taxon>
        <taxon>Micromonosporaceae</taxon>
        <taxon>Paractinoplanes</taxon>
    </lineage>
</organism>
<evidence type="ECO:0008006" key="4">
    <source>
        <dbReference type="Google" id="ProtNLM"/>
    </source>
</evidence>
<accession>A0A919KAK0</accession>
<dbReference type="Proteomes" id="UP000636960">
    <property type="component" value="Unassembled WGS sequence"/>
</dbReference>